<dbReference type="Proteomes" id="UP000887576">
    <property type="component" value="Unplaced"/>
</dbReference>
<evidence type="ECO:0000313" key="2">
    <source>
        <dbReference type="WBParaSite" id="JU765_v2.g20601.t1"/>
    </source>
</evidence>
<organism evidence="1 2">
    <name type="scientific">Panagrolaimus sp. JU765</name>
    <dbReference type="NCBI Taxonomy" id="591449"/>
    <lineage>
        <taxon>Eukaryota</taxon>
        <taxon>Metazoa</taxon>
        <taxon>Ecdysozoa</taxon>
        <taxon>Nematoda</taxon>
        <taxon>Chromadorea</taxon>
        <taxon>Rhabditida</taxon>
        <taxon>Tylenchina</taxon>
        <taxon>Panagrolaimomorpha</taxon>
        <taxon>Panagrolaimoidea</taxon>
        <taxon>Panagrolaimidae</taxon>
        <taxon>Panagrolaimus</taxon>
    </lineage>
</organism>
<accession>A0AC34QYS3</accession>
<evidence type="ECO:0000313" key="1">
    <source>
        <dbReference type="Proteomes" id="UP000887576"/>
    </source>
</evidence>
<proteinExistence type="predicted"/>
<sequence length="415" mass="44780">MLGPRLLNQSKSVFAKQSVRCLSYTLTDQQKEIHSAAIKFSKEVILPQAAKYDKSMEFPWDIVKQAHELGFMNAQIPEQYGGPGLSTVETVLIAEALSYGCTGIQLAIMGPSLAVAPLYIAASEAQKKKYFGILTESSKNYAAYCVTEPGAGSDVAGIKTRAELQGDKYVINGSKMWITGGGYANWFFVLARTDPNPKTPAGKAFTAFVVDGDTPGIIRGKKEINMGQRCADTRAITFENVVVPKENIVGSPGAGFKVAMGAFDMTRPGVAAGAVGLAWRALDEATKYSLERKTFGVPIVQHQGVSFILAEMAINLELARQMTYKSASEVDGKSRNSYFASIAKCFAADSAVQAANNCIQVFGGAGFNTEYPAEKLFRDSKIYQLYEGTSQIQKLVISRQLVQSFLEKGSAGSPI</sequence>
<dbReference type="WBParaSite" id="JU765_v2.g20601.t1">
    <property type="protein sequence ID" value="JU765_v2.g20601.t1"/>
    <property type="gene ID" value="JU765_v2.g20601"/>
</dbReference>
<protein>
    <submittedName>
        <fullName evidence="2">Acyl-CoA dehydrogenase</fullName>
    </submittedName>
</protein>
<name>A0AC34QYS3_9BILA</name>
<reference evidence="2" key="1">
    <citation type="submission" date="2022-11" db="UniProtKB">
        <authorList>
            <consortium name="WormBaseParasite"/>
        </authorList>
    </citation>
    <scope>IDENTIFICATION</scope>
</reference>